<sequence>MRGRGRGRRRPPGTGRRPCRRASRRRRRGAA</sequence>
<proteinExistence type="predicted"/>
<organism evidence="2">
    <name type="scientific">Arundo donax</name>
    <name type="common">Giant reed</name>
    <name type="synonym">Donax arundinaceus</name>
    <dbReference type="NCBI Taxonomy" id="35708"/>
    <lineage>
        <taxon>Eukaryota</taxon>
        <taxon>Viridiplantae</taxon>
        <taxon>Streptophyta</taxon>
        <taxon>Embryophyta</taxon>
        <taxon>Tracheophyta</taxon>
        <taxon>Spermatophyta</taxon>
        <taxon>Magnoliopsida</taxon>
        <taxon>Liliopsida</taxon>
        <taxon>Poales</taxon>
        <taxon>Poaceae</taxon>
        <taxon>PACMAD clade</taxon>
        <taxon>Arundinoideae</taxon>
        <taxon>Arundineae</taxon>
        <taxon>Arundo</taxon>
    </lineage>
</organism>
<reference evidence="2" key="1">
    <citation type="submission" date="2014-09" db="EMBL/GenBank/DDBJ databases">
        <authorList>
            <person name="Magalhaes I.L.F."/>
            <person name="Oliveira U."/>
            <person name="Santos F.R."/>
            <person name="Vidigal T.H.D.A."/>
            <person name="Brescovit A.D."/>
            <person name="Santos A.J."/>
        </authorList>
    </citation>
    <scope>NUCLEOTIDE SEQUENCE</scope>
    <source>
        <tissue evidence="2">Shoot tissue taken approximately 20 cm above the soil surface</tissue>
    </source>
</reference>
<dbReference type="AlphaFoldDB" id="A0A0A9EQ82"/>
<accession>A0A0A9EQ82</accession>
<reference evidence="2" key="2">
    <citation type="journal article" date="2015" name="Data Brief">
        <title>Shoot transcriptome of the giant reed, Arundo donax.</title>
        <authorList>
            <person name="Barrero R.A."/>
            <person name="Guerrero F.D."/>
            <person name="Moolhuijzen P."/>
            <person name="Goolsby J.A."/>
            <person name="Tidwell J."/>
            <person name="Bellgard S.E."/>
            <person name="Bellgard M.I."/>
        </authorList>
    </citation>
    <scope>NUCLEOTIDE SEQUENCE</scope>
    <source>
        <tissue evidence="2">Shoot tissue taken approximately 20 cm above the soil surface</tissue>
    </source>
</reference>
<protein>
    <submittedName>
        <fullName evidence="2">Uncharacterized protein</fullName>
    </submittedName>
</protein>
<feature type="region of interest" description="Disordered" evidence="1">
    <location>
        <begin position="1"/>
        <end position="31"/>
    </location>
</feature>
<evidence type="ECO:0000256" key="1">
    <source>
        <dbReference type="SAM" id="MobiDB-lite"/>
    </source>
</evidence>
<name>A0A0A9EQ82_ARUDO</name>
<dbReference type="EMBL" id="GBRH01197860">
    <property type="protein sequence ID" value="JAE00036.1"/>
    <property type="molecule type" value="Transcribed_RNA"/>
</dbReference>
<evidence type="ECO:0000313" key="2">
    <source>
        <dbReference type="EMBL" id="JAE00036.1"/>
    </source>
</evidence>